<organism evidence="2 3">
    <name type="scientific">Psilocybe cyanescens</name>
    <dbReference type="NCBI Taxonomy" id="93625"/>
    <lineage>
        <taxon>Eukaryota</taxon>
        <taxon>Fungi</taxon>
        <taxon>Dikarya</taxon>
        <taxon>Basidiomycota</taxon>
        <taxon>Agaricomycotina</taxon>
        <taxon>Agaricomycetes</taxon>
        <taxon>Agaricomycetidae</taxon>
        <taxon>Agaricales</taxon>
        <taxon>Agaricineae</taxon>
        <taxon>Strophariaceae</taxon>
        <taxon>Psilocybe</taxon>
    </lineage>
</organism>
<feature type="region of interest" description="Disordered" evidence="1">
    <location>
        <begin position="26"/>
        <end position="49"/>
    </location>
</feature>
<evidence type="ECO:0000256" key="1">
    <source>
        <dbReference type="SAM" id="MobiDB-lite"/>
    </source>
</evidence>
<evidence type="ECO:0000313" key="3">
    <source>
        <dbReference type="Proteomes" id="UP000283269"/>
    </source>
</evidence>
<feature type="compositionally biased region" description="Basic and acidic residues" evidence="1">
    <location>
        <begin position="30"/>
        <end position="42"/>
    </location>
</feature>
<name>A0A409XGQ9_PSICY</name>
<reference evidence="2 3" key="1">
    <citation type="journal article" date="2018" name="Evol. Lett.">
        <title>Horizontal gene cluster transfer increased hallucinogenic mushroom diversity.</title>
        <authorList>
            <person name="Reynolds H.T."/>
            <person name="Vijayakumar V."/>
            <person name="Gluck-Thaler E."/>
            <person name="Korotkin H.B."/>
            <person name="Matheny P.B."/>
            <person name="Slot J.C."/>
        </authorList>
    </citation>
    <scope>NUCLEOTIDE SEQUENCE [LARGE SCALE GENOMIC DNA]</scope>
    <source>
        <strain evidence="2 3">2631</strain>
    </source>
</reference>
<dbReference type="AlphaFoldDB" id="A0A409XGQ9"/>
<dbReference type="Proteomes" id="UP000283269">
    <property type="component" value="Unassembled WGS sequence"/>
</dbReference>
<accession>A0A409XGQ9</accession>
<keyword evidence="3" id="KW-1185">Reference proteome</keyword>
<gene>
    <name evidence="2" type="ORF">CVT25_010001</name>
</gene>
<protein>
    <submittedName>
        <fullName evidence="2">Uncharacterized protein</fullName>
    </submittedName>
</protein>
<sequence>MSVDTFENPVTSLFFFTLRGQHARLSVHGEPQRERPLSDRYARPGSASSMPPVAVLAAAAA</sequence>
<dbReference type="InParanoid" id="A0A409XGQ9"/>
<dbReference type="EMBL" id="NHYD01001769">
    <property type="protein sequence ID" value="PPQ89947.1"/>
    <property type="molecule type" value="Genomic_DNA"/>
</dbReference>
<proteinExistence type="predicted"/>
<comment type="caution">
    <text evidence="2">The sequence shown here is derived from an EMBL/GenBank/DDBJ whole genome shotgun (WGS) entry which is preliminary data.</text>
</comment>
<evidence type="ECO:0000313" key="2">
    <source>
        <dbReference type="EMBL" id="PPQ89947.1"/>
    </source>
</evidence>